<feature type="transmembrane region" description="Helical" evidence="3">
    <location>
        <begin position="43"/>
        <end position="68"/>
    </location>
</feature>
<dbReference type="Gene3D" id="1.20.120.1220">
    <property type="match status" value="1"/>
</dbReference>
<evidence type="ECO:0000313" key="5">
    <source>
        <dbReference type="EMBL" id="WZW00239.1"/>
    </source>
</evidence>
<feature type="domain" description="Prepilin type IV endopeptidase peptidase" evidence="4">
    <location>
        <begin position="12"/>
        <end position="120"/>
    </location>
</feature>
<name>A0ABZ3BA78_9ENTR</name>
<dbReference type="GO" id="GO:0016787">
    <property type="term" value="F:hydrolase activity"/>
    <property type="evidence" value="ECO:0007669"/>
    <property type="project" value="UniProtKB-KW"/>
</dbReference>
<feature type="transmembrane region" description="Helical" evidence="3">
    <location>
        <begin position="105"/>
        <end position="123"/>
    </location>
</feature>
<dbReference type="InterPro" id="IPR050882">
    <property type="entry name" value="Prepilin_peptidase/N-MTase"/>
</dbReference>
<evidence type="ECO:0000256" key="2">
    <source>
        <dbReference type="RuleBase" id="RU003793"/>
    </source>
</evidence>
<feature type="transmembrane region" description="Helical" evidence="3">
    <location>
        <begin position="135"/>
        <end position="152"/>
    </location>
</feature>
<dbReference type="EMBL" id="CP151800">
    <property type="protein sequence ID" value="WZW00239.1"/>
    <property type="molecule type" value="Genomic_DNA"/>
</dbReference>
<gene>
    <name evidence="5" type="ORF">AAEY27_10290</name>
</gene>
<reference evidence="5 6" key="1">
    <citation type="submission" date="2024-04" db="EMBL/GenBank/DDBJ databases">
        <title>Kosakonia calanthae sp. nov., a halophilic bacterium isolated from leaves of Calanthe tiplacata.</title>
        <authorList>
            <person name="Wu P."/>
        </authorList>
    </citation>
    <scope>NUCLEOTIDE SEQUENCE [LARGE SCALE GENOMIC DNA]</scope>
    <source>
        <strain evidence="5 6">BYX6</strain>
    </source>
</reference>
<evidence type="ECO:0000256" key="1">
    <source>
        <dbReference type="ARBA" id="ARBA00005801"/>
    </source>
</evidence>
<accession>A0ABZ3BA78</accession>
<proteinExistence type="inferred from homology"/>
<keyword evidence="5" id="KW-0378">Hydrolase</keyword>
<evidence type="ECO:0000256" key="3">
    <source>
        <dbReference type="SAM" id="Phobius"/>
    </source>
</evidence>
<dbReference type="PRINTS" id="PR00864">
    <property type="entry name" value="PREPILNPTASE"/>
</dbReference>
<evidence type="ECO:0000259" key="4">
    <source>
        <dbReference type="Pfam" id="PF01478"/>
    </source>
</evidence>
<dbReference type="InterPro" id="IPR014032">
    <property type="entry name" value="Peptidase_A24A_bac"/>
</dbReference>
<protein>
    <submittedName>
        <fullName evidence="5">A24 family peptidase</fullName>
        <ecNumber evidence="5">3.4.23.-</ecNumber>
    </submittedName>
</protein>
<keyword evidence="3" id="KW-0812">Transmembrane</keyword>
<keyword evidence="6" id="KW-1185">Reference proteome</keyword>
<keyword evidence="3" id="KW-1133">Transmembrane helix</keyword>
<dbReference type="PANTHER" id="PTHR30487">
    <property type="entry name" value="TYPE 4 PREPILIN-LIKE PROTEINS LEADER PEPTIDE-PROCESSING ENZYME"/>
    <property type="match status" value="1"/>
</dbReference>
<dbReference type="Pfam" id="PF01478">
    <property type="entry name" value="Peptidase_A24"/>
    <property type="match status" value="1"/>
</dbReference>
<dbReference type="EC" id="3.4.23.-" evidence="5"/>
<dbReference type="InterPro" id="IPR000045">
    <property type="entry name" value="Prepilin_IV_endopep_pep"/>
</dbReference>
<dbReference type="Proteomes" id="UP001466893">
    <property type="component" value="Chromosome"/>
</dbReference>
<sequence>MTLLAGCLFAAALVVLVQLARIDWRTGLLPDALTQPLLWGGLALAWTGDGLVTLDVALISAMVSYLALRAVSELYWLICQREGLGRGDVKLVAAVSAWLGWHDTLWVVVLGGLFGLLLALIQLRRGIDLRTPRPFGPPLILATLFIAALSIAKQGF</sequence>
<organism evidence="5 6">
    <name type="scientific">Kosakonia calanthes</name>
    <dbReference type="NCBI Taxonomy" id="3139408"/>
    <lineage>
        <taxon>Bacteria</taxon>
        <taxon>Pseudomonadati</taxon>
        <taxon>Pseudomonadota</taxon>
        <taxon>Gammaproteobacteria</taxon>
        <taxon>Enterobacterales</taxon>
        <taxon>Enterobacteriaceae</taxon>
        <taxon>Kosakonia</taxon>
    </lineage>
</organism>
<dbReference type="PANTHER" id="PTHR30487:SF0">
    <property type="entry name" value="PREPILIN LEADER PEPTIDASE_N-METHYLTRANSFERASE-RELATED"/>
    <property type="match status" value="1"/>
</dbReference>
<keyword evidence="3" id="KW-0472">Membrane</keyword>
<evidence type="ECO:0000313" key="6">
    <source>
        <dbReference type="Proteomes" id="UP001466893"/>
    </source>
</evidence>
<dbReference type="RefSeq" id="WP_342325154.1">
    <property type="nucleotide sequence ID" value="NZ_CP151800.1"/>
</dbReference>
<comment type="similarity">
    <text evidence="1 2">Belongs to the peptidase A24 family.</text>
</comment>